<feature type="compositionally biased region" description="Basic residues" evidence="1">
    <location>
        <begin position="464"/>
        <end position="475"/>
    </location>
</feature>
<dbReference type="PANTHER" id="PTHR33130:SF84">
    <property type="entry name" value="DUF1639 FAMILY PROTEIN"/>
    <property type="match status" value="1"/>
</dbReference>
<dbReference type="PANTHER" id="PTHR33130">
    <property type="entry name" value="PUTATIVE (DUF1639)-RELATED"/>
    <property type="match status" value="1"/>
</dbReference>
<feature type="region of interest" description="Disordered" evidence="1">
    <location>
        <begin position="345"/>
        <end position="479"/>
    </location>
</feature>
<dbReference type="AlphaFoldDB" id="A0A835F468"/>
<keyword evidence="3" id="KW-1185">Reference proteome</keyword>
<feature type="region of interest" description="Disordered" evidence="1">
    <location>
        <begin position="180"/>
        <end position="208"/>
    </location>
</feature>
<dbReference type="InterPro" id="IPR012438">
    <property type="entry name" value="DUF1639"/>
</dbReference>
<gene>
    <name evidence="2" type="ORF">HU200_019075</name>
</gene>
<comment type="caution">
    <text evidence="2">The sequence shown here is derived from an EMBL/GenBank/DDBJ whole genome shotgun (WGS) entry which is preliminary data.</text>
</comment>
<feature type="region of interest" description="Disordered" evidence="1">
    <location>
        <begin position="511"/>
        <end position="530"/>
    </location>
</feature>
<protein>
    <submittedName>
        <fullName evidence="2">Uncharacterized protein</fullName>
    </submittedName>
</protein>
<evidence type="ECO:0000256" key="1">
    <source>
        <dbReference type="SAM" id="MobiDB-lite"/>
    </source>
</evidence>
<accession>A0A835F468</accession>
<feature type="region of interest" description="Disordered" evidence="1">
    <location>
        <begin position="291"/>
        <end position="317"/>
    </location>
</feature>
<name>A0A835F468_9POAL</name>
<sequence>MLAGDSAMILLVLRCHDPTSLSRYKQGRRAGAIDELADQPSRHGWLFTTGGPAAGARLWVLGCWPAVGTRRPGPGKLVRTLTDGARVGNPMRPTTYEDPCMDAPCPVGPGSRPHGHWYATGFLPHPRLVWSRNRLAGLRPNALSVAGPLCTASSMLTPVGSFGPKPPTRESCLGNYQAALDTHTPSRPRVRNKTREDPTPPVASKPSRLLPITSLSLSFSLVGGARDAAARRLRRRSQPKPPPPAELTAMAATADRRAKPPAAPPHHLEPWAHQPPPAAAHRMPVLPAVASPAGGGCAAHDRRRSSSHRRGAASQVVGEETYDGGIEALRAKLMGHLRDAADRLRVPHPSRSPSLSRHPPPPPPRPKTTSPPTETEPEPELRAPPPPPAPPQQQEQQADAAATRPWNLRERSRRRPAPKKSWAASPSAPPPPPSSRRRRKRAPFSVSLTSEEIEEDVYSLTGARPRRRPRKRPRAVQRQLDVRRTPRTAPLFAVPRAVADRDHRRRPLACSVPAPGAANLQGSKEAHPTTSRHRVATTMEPVGPPPGLSYAPSHKFFFPSLPNPPGHLVCTCSCSLLPQPAQRHEPCGGLSSRGALLCWPGAVGYLIQSWCVLSLGLPNTCRESRRGEDAPRAMVGPAAGRVWILWSPSLSPALGSTRRAPPPRAVATGKGSAPGERKDRIQLATKGKGACLLSRPLS</sequence>
<organism evidence="2 3">
    <name type="scientific">Digitaria exilis</name>
    <dbReference type="NCBI Taxonomy" id="1010633"/>
    <lineage>
        <taxon>Eukaryota</taxon>
        <taxon>Viridiplantae</taxon>
        <taxon>Streptophyta</taxon>
        <taxon>Embryophyta</taxon>
        <taxon>Tracheophyta</taxon>
        <taxon>Spermatophyta</taxon>
        <taxon>Magnoliopsida</taxon>
        <taxon>Liliopsida</taxon>
        <taxon>Poales</taxon>
        <taxon>Poaceae</taxon>
        <taxon>PACMAD clade</taxon>
        <taxon>Panicoideae</taxon>
        <taxon>Panicodae</taxon>
        <taxon>Paniceae</taxon>
        <taxon>Anthephorinae</taxon>
        <taxon>Digitaria</taxon>
    </lineage>
</organism>
<dbReference type="Pfam" id="PF07797">
    <property type="entry name" value="DUF1639"/>
    <property type="match status" value="1"/>
</dbReference>
<feature type="region of interest" description="Disordered" evidence="1">
    <location>
        <begin position="654"/>
        <end position="678"/>
    </location>
</feature>
<reference evidence="2" key="1">
    <citation type="submission" date="2020-07" db="EMBL/GenBank/DDBJ databases">
        <title>Genome sequence and genetic diversity analysis of an under-domesticated orphan crop, white fonio (Digitaria exilis).</title>
        <authorList>
            <person name="Bennetzen J.L."/>
            <person name="Chen S."/>
            <person name="Ma X."/>
            <person name="Wang X."/>
            <person name="Yssel A.E.J."/>
            <person name="Chaluvadi S.R."/>
            <person name="Johnson M."/>
            <person name="Gangashetty P."/>
            <person name="Hamidou F."/>
            <person name="Sanogo M.D."/>
            <person name="Zwaenepoel A."/>
            <person name="Wallace J."/>
            <person name="Van De Peer Y."/>
            <person name="Van Deynze A."/>
        </authorList>
    </citation>
    <scope>NUCLEOTIDE SEQUENCE</scope>
    <source>
        <tissue evidence="2">Leaves</tissue>
    </source>
</reference>
<dbReference type="Proteomes" id="UP000636709">
    <property type="component" value="Unassembled WGS sequence"/>
</dbReference>
<proteinExistence type="predicted"/>
<feature type="compositionally biased region" description="Pro residues" evidence="1">
    <location>
        <begin position="382"/>
        <end position="391"/>
    </location>
</feature>
<feature type="region of interest" description="Disordered" evidence="1">
    <location>
        <begin position="229"/>
        <end position="279"/>
    </location>
</feature>
<dbReference type="OrthoDB" id="769821at2759"/>
<evidence type="ECO:0000313" key="2">
    <source>
        <dbReference type="EMBL" id="KAF8727467.1"/>
    </source>
</evidence>
<feature type="compositionally biased region" description="Low complexity" evidence="1">
    <location>
        <begin position="392"/>
        <end position="404"/>
    </location>
</feature>
<evidence type="ECO:0000313" key="3">
    <source>
        <dbReference type="Proteomes" id="UP000636709"/>
    </source>
</evidence>
<feature type="compositionally biased region" description="Low complexity" evidence="1">
    <location>
        <begin position="347"/>
        <end position="357"/>
    </location>
</feature>
<feature type="compositionally biased region" description="Basic residues" evidence="1">
    <location>
        <begin position="301"/>
        <end position="311"/>
    </location>
</feature>
<dbReference type="EMBL" id="JACEFO010001644">
    <property type="protein sequence ID" value="KAF8727467.1"/>
    <property type="molecule type" value="Genomic_DNA"/>
</dbReference>